<dbReference type="Proteomes" id="UP000315010">
    <property type="component" value="Unassembled WGS sequence"/>
</dbReference>
<dbReference type="AlphaFoldDB" id="A0A5C5YN63"/>
<feature type="compositionally biased region" description="Low complexity" evidence="1">
    <location>
        <begin position="17"/>
        <end position="32"/>
    </location>
</feature>
<evidence type="ECO:0000313" key="2">
    <source>
        <dbReference type="EMBL" id="TWT76238.1"/>
    </source>
</evidence>
<comment type="caution">
    <text evidence="2">The sequence shown here is derived from an EMBL/GenBank/DDBJ whole genome shotgun (WGS) entry which is preliminary data.</text>
</comment>
<reference evidence="2 3" key="1">
    <citation type="submission" date="2019-02" db="EMBL/GenBank/DDBJ databases">
        <title>Deep-cultivation of Planctomycetes and their phenomic and genomic characterization uncovers novel biology.</title>
        <authorList>
            <person name="Wiegand S."/>
            <person name="Jogler M."/>
            <person name="Boedeker C."/>
            <person name="Pinto D."/>
            <person name="Vollmers J."/>
            <person name="Rivas-Marin E."/>
            <person name="Kohn T."/>
            <person name="Peeters S.H."/>
            <person name="Heuer A."/>
            <person name="Rast P."/>
            <person name="Oberbeckmann S."/>
            <person name="Bunk B."/>
            <person name="Jeske O."/>
            <person name="Meyerdierks A."/>
            <person name="Storesund J.E."/>
            <person name="Kallscheuer N."/>
            <person name="Luecker S."/>
            <person name="Lage O.M."/>
            <person name="Pohl T."/>
            <person name="Merkel B.J."/>
            <person name="Hornburger P."/>
            <person name="Mueller R.-W."/>
            <person name="Bruemmer F."/>
            <person name="Labrenz M."/>
            <person name="Spormann A.M."/>
            <person name="Op Den Camp H."/>
            <person name="Overmann J."/>
            <person name="Amann R."/>
            <person name="Jetten M.S.M."/>
            <person name="Mascher T."/>
            <person name="Medema M.H."/>
            <person name="Devos D.P."/>
            <person name="Kaster A.-K."/>
            <person name="Ovreas L."/>
            <person name="Rohde M."/>
            <person name="Galperin M.Y."/>
            <person name="Jogler C."/>
        </authorList>
    </citation>
    <scope>NUCLEOTIDE SEQUENCE [LARGE SCALE GENOMIC DNA]</scope>
    <source>
        <strain evidence="2 3">CA13</strain>
    </source>
</reference>
<name>A0A5C5YN63_9BACT</name>
<dbReference type="OrthoDB" id="290715at2"/>
<keyword evidence="3" id="KW-1185">Reference proteome</keyword>
<feature type="region of interest" description="Disordered" evidence="1">
    <location>
        <begin position="17"/>
        <end position="106"/>
    </location>
</feature>
<evidence type="ECO:0000256" key="1">
    <source>
        <dbReference type="SAM" id="MobiDB-lite"/>
    </source>
</evidence>
<dbReference type="RefSeq" id="WP_146404041.1">
    <property type="nucleotide sequence ID" value="NZ_SJPJ01000002.1"/>
</dbReference>
<feature type="compositionally biased region" description="Basic and acidic residues" evidence="1">
    <location>
        <begin position="73"/>
        <end position="88"/>
    </location>
</feature>
<sequence length="106" mass="10964">MNINPSAAAASIAGISRAAARGGDADSQAADALSKQAIGEKPAGKAAESNAVEAGEQTGDRGGDGRQMYDTFEQSKERDEKQENEAEPKVPLSAPQEPPPHIDFDA</sequence>
<accession>A0A5C5YN63</accession>
<evidence type="ECO:0000313" key="3">
    <source>
        <dbReference type="Proteomes" id="UP000315010"/>
    </source>
</evidence>
<protein>
    <submittedName>
        <fullName evidence="2">Uncharacterized protein</fullName>
    </submittedName>
</protein>
<proteinExistence type="predicted"/>
<organism evidence="2 3">
    <name type="scientific">Novipirellula herctigrandis</name>
    <dbReference type="NCBI Taxonomy" id="2527986"/>
    <lineage>
        <taxon>Bacteria</taxon>
        <taxon>Pseudomonadati</taxon>
        <taxon>Planctomycetota</taxon>
        <taxon>Planctomycetia</taxon>
        <taxon>Pirellulales</taxon>
        <taxon>Pirellulaceae</taxon>
        <taxon>Novipirellula</taxon>
    </lineage>
</organism>
<gene>
    <name evidence="2" type="ORF">CA13_67300</name>
</gene>
<dbReference type="EMBL" id="SJPJ01000002">
    <property type="protein sequence ID" value="TWT76238.1"/>
    <property type="molecule type" value="Genomic_DNA"/>
</dbReference>